<dbReference type="AlphaFoldDB" id="A0A518BY30"/>
<feature type="domain" description="UmuC" evidence="8">
    <location>
        <begin position="8"/>
        <end position="191"/>
    </location>
</feature>
<keyword evidence="10" id="KW-1185">Reference proteome</keyword>
<evidence type="ECO:0000259" key="8">
    <source>
        <dbReference type="PROSITE" id="PS50173"/>
    </source>
</evidence>
<dbReference type="GO" id="GO:0005829">
    <property type="term" value="C:cytosol"/>
    <property type="evidence" value="ECO:0007669"/>
    <property type="project" value="TreeGrafter"/>
</dbReference>
<evidence type="ECO:0000256" key="6">
    <source>
        <dbReference type="ARBA" id="ARBA00022842"/>
    </source>
</evidence>
<evidence type="ECO:0000256" key="1">
    <source>
        <dbReference type="ARBA" id="ARBA00010945"/>
    </source>
</evidence>
<keyword evidence="2 9" id="KW-0808">Transferase</keyword>
<dbReference type="FunFam" id="3.40.1170.60:FF:000003">
    <property type="entry name" value="DNA polymerase eta"/>
    <property type="match status" value="1"/>
</dbReference>
<dbReference type="SUPFAM" id="SSF56672">
    <property type="entry name" value="DNA/RNA polymerases"/>
    <property type="match status" value="1"/>
</dbReference>
<dbReference type="GO" id="GO:0003684">
    <property type="term" value="F:damaged DNA binding"/>
    <property type="evidence" value="ECO:0007669"/>
    <property type="project" value="InterPro"/>
</dbReference>
<dbReference type="EMBL" id="CP036280">
    <property type="protein sequence ID" value="QDU71881.1"/>
    <property type="molecule type" value="Genomic_DNA"/>
</dbReference>
<dbReference type="GO" id="GO:0003887">
    <property type="term" value="F:DNA-directed DNA polymerase activity"/>
    <property type="evidence" value="ECO:0007669"/>
    <property type="project" value="UniProtKB-EC"/>
</dbReference>
<evidence type="ECO:0000256" key="4">
    <source>
        <dbReference type="ARBA" id="ARBA00022723"/>
    </source>
</evidence>
<dbReference type="InterPro" id="IPR036775">
    <property type="entry name" value="DNA_pol_Y-fam_lit_finger_sf"/>
</dbReference>
<dbReference type="InterPro" id="IPR043502">
    <property type="entry name" value="DNA/RNA_pol_sf"/>
</dbReference>
<dbReference type="PROSITE" id="PS50173">
    <property type="entry name" value="UMUC"/>
    <property type="match status" value="1"/>
</dbReference>
<dbReference type="KEGG" id="mcad:Pan265_17390"/>
<evidence type="ECO:0000313" key="10">
    <source>
        <dbReference type="Proteomes" id="UP000320386"/>
    </source>
</evidence>
<proteinExistence type="inferred from homology"/>
<dbReference type="Pfam" id="PF21999">
    <property type="entry name" value="IMS_HHH_1"/>
    <property type="match status" value="1"/>
</dbReference>
<accession>A0A518BY30</accession>
<keyword evidence="5" id="KW-0227">DNA damage</keyword>
<dbReference type="GO" id="GO:0009432">
    <property type="term" value="P:SOS response"/>
    <property type="evidence" value="ECO:0007669"/>
    <property type="project" value="TreeGrafter"/>
</dbReference>
<organism evidence="9 10">
    <name type="scientific">Mucisphaera calidilacus</name>
    <dbReference type="NCBI Taxonomy" id="2527982"/>
    <lineage>
        <taxon>Bacteria</taxon>
        <taxon>Pseudomonadati</taxon>
        <taxon>Planctomycetota</taxon>
        <taxon>Phycisphaerae</taxon>
        <taxon>Phycisphaerales</taxon>
        <taxon>Phycisphaeraceae</taxon>
        <taxon>Mucisphaera</taxon>
    </lineage>
</organism>
<dbReference type="OrthoDB" id="9808813at2"/>
<dbReference type="PANTHER" id="PTHR11076:SF35">
    <property type="entry name" value="DNA REPAIR PROTEIN HOMOLOG YOBH"/>
    <property type="match status" value="1"/>
</dbReference>
<sequence length="413" mass="46215">MADDFCRYLYVDINGYFASVEQQMRPELRGRPVAVVPVNTEATCCIASSYEAKAFGVKTGTMVPEARRRCPDITFVLARHELYVRVHHAIIEAVERCVHVDQVCSIDEMCARLMRNERAHEQAHAIAVAVKQAIREDVGPHVRCSVGVGPNPWLAKVATDLEKPDGLVVLRPTDVPHRLYELELDDLPGIGRRMNARLARVGVTTVEQLCALTEPALQTVWGSRVLGSVWYHQLRGEQIDDRPTQRRTVGHSHVLAPEYRTQDKARNVMAHMIHKACRRLRRLGYHAGRMILAIRYVDGTRWHADVPLPAIRDTVTMVRACVAAWPKQGSSAPMKVSVTLTSLTPDAATPESLFPEQRELDNLANAMDRIEQRFGNNAVFPGEMLGANDSAPLRIAFTQIPDLIDCEESPEDV</sequence>
<dbReference type="Gene3D" id="1.10.150.20">
    <property type="entry name" value="5' to 3' exonuclease, C-terminal subdomain"/>
    <property type="match status" value="1"/>
</dbReference>
<evidence type="ECO:0000256" key="5">
    <source>
        <dbReference type="ARBA" id="ARBA00022763"/>
    </source>
</evidence>
<keyword evidence="7" id="KW-0234">DNA repair</keyword>
<dbReference type="GO" id="GO:0042276">
    <property type="term" value="P:error-prone translesion synthesis"/>
    <property type="evidence" value="ECO:0007669"/>
    <property type="project" value="TreeGrafter"/>
</dbReference>
<dbReference type="EC" id="2.7.7.7" evidence="9"/>
<keyword evidence="6" id="KW-0460">Magnesium</keyword>
<dbReference type="InterPro" id="IPR001126">
    <property type="entry name" value="UmuC"/>
</dbReference>
<dbReference type="SUPFAM" id="SSF100879">
    <property type="entry name" value="Lesion bypass DNA polymerase (Y-family), little finger domain"/>
    <property type="match status" value="1"/>
</dbReference>
<reference evidence="9 10" key="1">
    <citation type="submission" date="2019-02" db="EMBL/GenBank/DDBJ databases">
        <title>Deep-cultivation of Planctomycetes and their phenomic and genomic characterization uncovers novel biology.</title>
        <authorList>
            <person name="Wiegand S."/>
            <person name="Jogler M."/>
            <person name="Boedeker C."/>
            <person name="Pinto D."/>
            <person name="Vollmers J."/>
            <person name="Rivas-Marin E."/>
            <person name="Kohn T."/>
            <person name="Peeters S.H."/>
            <person name="Heuer A."/>
            <person name="Rast P."/>
            <person name="Oberbeckmann S."/>
            <person name="Bunk B."/>
            <person name="Jeske O."/>
            <person name="Meyerdierks A."/>
            <person name="Storesund J.E."/>
            <person name="Kallscheuer N."/>
            <person name="Luecker S."/>
            <person name="Lage O.M."/>
            <person name="Pohl T."/>
            <person name="Merkel B.J."/>
            <person name="Hornburger P."/>
            <person name="Mueller R.-W."/>
            <person name="Bruemmer F."/>
            <person name="Labrenz M."/>
            <person name="Spormann A.M."/>
            <person name="Op den Camp H."/>
            <person name="Overmann J."/>
            <person name="Amann R."/>
            <person name="Jetten M.S.M."/>
            <person name="Mascher T."/>
            <person name="Medema M.H."/>
            <person name="Devos D.P."/>
            <person name="Kaster A.-K."/>
            <person name="Ovreas L."/>
            <person name="Rohde M."/>
            <person name="Galperin M.Y."/>
            <person name="Jogler C."/>
        </authorList>
    </citation>
    <scope>NUCLEOTIDE SEQUENCE [LARGE SCALE GENOMIC DNA]</scope>
    <source>
        <strain evidence="9 10">Pan265</strain>
    </source>
</reference>
<dbReference type="RefSeq" id="WP_145446076.1">
    <property type="nucleotide sequence ID" value="NZ_CP036280.1"/>
</dbReference>
<evidence type="ECO:0000256" key="2">
    <source>
        <dbReference type="ARBA" id="ARBA00022679"/>
    </source>
</evidence>
<protein>
    <submittedName>
        <fullName evidence="9">DNA polymerase IV</fullName>
        <ecNumber evidence="9">2.7.7.7</ecNumber>
    </submittedName>
</protein>
<dbReference type="Gene3D" id="3.40.1170.60">
    <property type="match status" value="1"/>
</dbReference>
<dbReference type="Pfam" id="PF00817">
    <property type="entry name" value="IMS"/>
    <property type="match status" value="1"/>
</dbReference>
<dbReference type="Gene3D" id="3.30.70.270">
    <property type="match status" value="1"/>
</dbReference>
<evidence type="ECO:0000256" key="3">
    <source>
        <dbReference type="ARBA" id="ARBA00022695"/>
    </source>
</evidence>
<dbReference type="InterPro" id="IPR017961">
    <property type="entry name" value="DNA_pol_Y-fam_little_finger"/>
</dbReference>
<keyword evidence="4" id="KW-0479">Metal-binding</keyword>
<dbReference type="InterPro" id="IPR043128">
    <property type="entry name" value="Rev_trsase/Diguanyl_cyclase"/>
</dbReference>
<name>A0A518BY30_9BACT</name>
<dbReference type="InterPro" id="IPR053848">
    <property type="entry name" value="IMS_HHH_1"/>
</dbReference>
<dbReference type="Pfam" id="PF11799">
    <property type="entry name" value="IMS_C"/>
    <property type="match status" value="1"/>
</dbReference>
<evidence type="ECO:0000313" key="9">
    <source>
        <dbReference type="EMBL" id="QDU71881.1"/>
    </source>
</evidence>
<gene>
    <name evidence="9" type="primary">dinB</name>
    <name evidence="9" type="ORF">Pan265_17390</name>
</gene>
<dbReference type="InterPro" id="IPR050116">
    <property type="entry name" value="DNA_polymerase-Y"/>
</dbReference>
<dbReference type="GO" id="GO:0046872">
    <property type="term" value="F:metal ion binding"/>
    <property type="evidence" value="ECO:0007669"/>
    <property type="project" value="UniProtKB-KW"/>
</dbReference>
<comment type="similarity">
    <text evidence="1">Belongs to the DNA polymerase type-Y family.</text>
</comment>
<keyword evidence="3 9" id="KW-0548">Nucleotidyltransferase</keyword>
<evidence type="ECO:0000256" key="7">
    <source>
        <dbReference type="ARBA" id="ARBA00023204"/>
    </source>
</evidence>
<dbReference type="CDD" id="cd00424">
    <property type="entry name" value="PolY"/>
    <property type="match status" value="1"/>
</dbReference>
<dbReference type="PANTHER" id="PTHR11076">
    <property type="entry name" value="DNA REPAIR POLYMERASE UMUC / TRANSFERASE FAMILY MEMBER"/>
    <property type="match status" value="1"/>
</dbReference>
<dbReference type="Proteomes" id="UP000320386">
    <property type="component" value="Chromosome"/>
</dbReference>
<dbReference type="GO" id="GO:0006281">
    <property type="term" value="P:DNA repair"/>
    <property type="evidence" value="ECO:0007669"/>
    <property type="project" value="UniProtKB-KW"/>
</dbReference>